<comment type="caution">
    <text evidence="1">The sequence shown here is derived from an EMBL/GenBank/DDBJ whole genome shotgun (WGS) entry which is preliminary data.</text>
</comment>
<sequence>MAGSARHVGDLPWGWWLRAGESALEDEDGRTWRTVRDAFWQGRLGFPDIHFAEEQHELLLRVLTGIDARWLAGDERKHDLFAGDMMTWRFYQCWLSSVGLLETGGRVSALEAPLSAEGRSVMLMLQATRQPEWEDVPLADVVDAIASAGADAASEARERALRAFEREIGLRRHVFARERVGRQHLITLTGISTSARMPTRRVMWSQAFADERHRDDLFAWLAQHVDRWDDWGRLAYRRGADGLTSHLFMLVIAAGALSS</sequence>
<dbReference type="RefSeq" id="WP_136451302.1">
    <property type="nucleotide sequence ID" value="NZ_SSTI01000004.1"/>
</dbReference>
<accession>A0ABY2QL10</accession>
<reference evidence="1 2" key="1">
    <citation type="submission" date="2019-04" db="EMBL/GenBank/DDBJ databases">
        <title>Microbes associate with the intestines of laboratory mice.</title>
        <authorList>
            <person name="Navarre W."/>
            <person name="Wong E."/>
            <person name="Huang K.C."/>
            <person name="Tropini C."/>
            <person name="Ng K."/>
            <person name="Yu B."/>
        </authorList>
    </citation>
    <scope>NUCLEOTIDE SEQUENCE [LARGE SCALE GENOMIC DNA]</scope>
    <source>
        <strain evidence="1 2">NM83_B4-11</strain>
    </source>
</reference>
<proteinExistence type="predicted"/>
<dbReference type="EMBL" id="SSTI01000004">
    <property type="protein sequence ID" value="THG40691.1"/>
    <property type="molecule type" value="Genomic_DNA"/>
</dbReference>
<organism evidence="1 2">
    <name type="scientific">Sphingomonas olei</name>
    <dbReference type="NCBI Taxonomy" id="1886787"/>
    <lineage>
        <taxon>Bacteria</taxon>
        <taxon>Pseudomonadati</taxon>
        <taxon>Pseudomonadota</taxon>
        <taxon>Alphaproteobacteria</taxon>
        <taxon>Sphingomonadales</taxon>
        <taxon>Sphingomonadaceae</taxon>
        <taxon>Sphingomonas</taxon>
    </lineage>
</organism>
<name>A0ABY2QL10_9SPHN</name>
<evidence type="ECO:0000313" key="2">
    <source>
        <dbReference type="Proteomes" id="UP000308038"/>
    </source>
</evidence>
<dbReference type="Proteomes" id="UP000308038">
    <property type="component" value="Unassembled WGS sequence"/>
</dbReference>
<gene>
    <name evidence="1" type="ORF">E5988_07750</name>
</gene>
<protein>
    <submittedName>
        <fullName evidence="1">Uncharacterized protein</fullName>
    </submittedName>
</protein>
<keyword evidence="2" id="KW-1185">Reference proteome</keyword>
<evidence type="ECO:0000313" key="1">
    <source>
        <dbReference type="EMBL" id="THG40691.1"/>
    </source>
</evidence>